<dbReference type="PANTHER" id="PTHR48081:SF8">
    <property type="entry name" value="ALPHA_BETA HYDROLASE FOLD-3 DOMAIN-CONTAINING PROTEIN-RELATED"/>
    <property type="match status" value="1"/>
</dbReference>
<comment type="caution">
    <text evidence="3">The sequence shown here is derived from an EMBL/GenBank/DDBJ whole genome shotgun (WGS) entry which is preliminary data.</text>
</comment>
<reference evidence="3 4" key="1">
    <citation type="submission" date="2023-10" db="EMBL/GenBank/DDBJ databases">
        <title>Paenibacillus strain PFR10 Genome sequencing and assembly.</title>
        <authorList>
            <person name="Kim I."/>
        </authorList>
    </citation>
    <scope>NUCLEOTIDE SEQUENCE [LARGE SCALE GENOMIC DNA]</scope>
    <source>
        <strain evidence="3 4">PFR10</strain>
    </source>
</reference>
<organism evidence="3 4">
    <name type="scientific">Paenibacillus violae</name>
    <dbReference type="NCBI Taxonomy" id="3077234"/>
    <lineage>
        <taxon>Bacteria</taxon>
        <taxon>Bacillati</taxon>
        <taxon>Bacillota</taxon>
        <taxon>Bacilli</taxon>
        <taxon>Bacillales</taxon>
        <taxon>Paenibacillaceae</taxon>
        <taxon>Paenibacillus</taxon>
    </lineage>
</organism>
<proteinExistence type="predicted"/>
<accession>A0ABU3R8N1</accession>
<dbReference type="SUPFAM" id="SSF53474">
    <property type="entry name" value="alpha/beta-Hydrolases"/>
    <property type="match status" value="1"/>
</dbReference>
<dbReference type="InterPro" id="IPR013094">
    <property type="entry name" value="AB_hydrolase_3"/>
</dbReference>
<sequence length="302" mass="34585">MGKESIKSRFIKAGLRFIQVNAIWKKTGEALQREIENRQNKESYEPPKNMFRKYDCRKYEANGHAYYVVKPLEQAAGNKHIFYLHGGGHVLKITSLHWEFIAYLIDSLHCTVTVPMYPLAPAHSHKDVFEMLVPLYRQVYADVEERDLVVMGDSAGGGMSLALAQFLRVKGFKQPGNIILISPLLDMTFSHPMIKMIEKQDPISATPALHDIAKWYAGEESVKHYLVSPIYGNFHDLGRISVYIGTHDILYPDANKFSKLAGMQGIPINYYEYPSMLHVWPLFPCPEAWQAREQMIHTIRST</sequence>
<keyword evidence="1 3" id="KW-0378">Hydrolase</keyword>
<name>A0ABU3R8N1_9BACL</name>
<dbReference type="RefSeq" id="WP_315949835.1">
    <property type="nucleotide sequence ID" value="NZ_JAWCUD010000001.1"/>
</dbReference>
<evidence type="ECO:0000259" key="2">
    <source>
        <dbReference type="Pfam" id="PF07859"/>
    </source>
</evidence>
<dbReference type="InterPro" id="IPR050300">
    <property type="entry name" value="GDXG_lipolytic_enzyme"/>
</dbReference>
<evidence type="ECO:0000313" key="4">
    <source>
        <dbReference type="Proteomes" id="UP001260980"/>
    </source>
</evidence>
<dbReference type="PANTHER" id="PTHR48081">
    <property type="entry name" value="AB HYDROLASE SUPERFAMILY PROTEIN C4A8.06C"/>
    <property type="match status" value="1"/>
</dbReference>
<feature type="domain" description="Alpha/beta hydrolase fold-3" evidence="2">
    <location>
        <begin position="81"/>
        <end position="280"/>
    </location>
</feature>
<evidence type="ECO:0000313" key="3">
    <source>
        <dbReference type="EMBL" id="MDU0200439.1"/>
    </source>
</evidence>
<dbReference type="Pfam" id="PF07859">
    <property type="entry name" value="Abhydrolase_3"/>
    <property type="match status" value="1"/>
</dbReference>
<dbReference type="Proteomes" id="UP001260980">
    <property type="component" value="Unassembled WGS sequence"/>
</dbReference>
<dbReference type="Gene3D" id="3.40.50.1820">
    <property type="entry name" value="alpha/beta hydrolase"/>
    <property type="match status" value="1"/>
</dbReference>
<evidence type="ECO:0000256" key="1">
    <source>
        <dbReference type="ARBA" id="ARBA00022801"/>
    </source>
</evidence>
<keyword evidence="4" id="KW-1185">Reference proteome</keyword>
<gene>
    <name evidence="3" type="ORF">RQP52_05015</name>
</gene>
<dbReference type="GO" id="GO:0016787">
    <property type="term" value="F:hydrolase activity"/>
    <property type="evidence" value="ECO:0007669"/>
    <property type="project" value="UniProtKB-KW"/>
</dbReference>
<dbReference type="InterPro" id="IPR029058">
    <property type="entry name" value="AB_hydrolase_fold"/>
</dbReference>
<dbReference type="EMBL" id="JAWCUD010000001">
    <property type="protein sequence ID" value="MDU0200439.1"/>
    <property type="molecule type" value="Genomic_DNA"/>
</dbReference>
<protein>
    <submittedName>
        <fullName evidence="3">Alpha/beta hydrolase</fullName>
    </submittedName>
</protein>